<evidence type="ECO:0000256" key="3">
    <source>
        <dbReference type="ARBA" id="ARBA00023015"/>
    </source>
</evidence>
<evidence type="ECO:0000256" key="6">
    <source>
        <dbReference type="ARBA" id="ARBA00023242"/>
    </source>
</evidence>
<evidence type="ECO:0000259" key="9">
    <source>
        <dbReference type="PROSITE" id="PS51032"/>
    </source>
</evidence>
<evidence type="ECO:0000256" key="2">
    <source>
        <dbReference type="ARBA" id="ARBA00009089"/>
    </source>
</evidence>
<feature type="region of interest" description="Disordered" evidence="7">
    <location>
        <begin position="278"/>
        <end position="299"/>
    </location>
</feature>
<dbReference type="InterPro" id="IPR003340">
    <property type="entry name" value="B3_DNA-bd"/>
</dbReference>
<dbReference type="Proteomes" id="UP001415857">
    <property type="component" value="Unassembled WGS sequence"/>
</dbReference>
<keyword evidence="11" id="KW-1185">Reference proteome</keyword>
<dbReference type="GO" id="GO:0003700">
    <property type="term" value="F:DNA-binding transcription factor activity"/>
    <property type="evidence" value="ECO:0007669"/>
    <property type="project" value="InterPro"/>
</dbReference>
<evidence type="ECO:0000313" key="10">
    <source>
        <dbReference type="EMBL" id="KAK9274660.1"/>
    </source>
</evidence>
<dbReference type="EMBL" id="JBBPBK010000011">
    <property type="protein sequence ID" value="KAK9274660.1"/>
    <property type="molecule type" value="Genomic_DNA"/>
</dbReference>
<evidence type="ECO:0000313" key="11">
    <source>
        <dbReference type="Proteomes" id="UP001415857"/>
    </source>
</evidence>
<dbReference type="AlphaFoldDB" id="A0AAP0WQB6"/>
<dbReference type="SUPFAM" id="SSF101936">
    <property type="entry name" value="DNA-binding pseudobarrel domain"/>
    <property type="match status" value="1"/>
</dbReference>
<dbReference type="GO" id="GO:0003677">
    <property type="term" value="F:DNA binding"/>
    <property type="evidence" value="ECO:0007669"/>
    <property type="project" value="UniProtKB-KW"/>
</dbReference>
<dbReference type="PANTHER" id="PTHR31140">
    <property type="entry name" value="B3 DOMAIN-CONTAINING TRANSCRIPTION FACTOR ABI3"/>
    <property type="match status" value="1"/>
</dbReference>
<dbReference type="CDD" id="cd10017">
    <property type="entry name" value="B3_DNA"/>
    <property type="match status" value="1"/>
</dbReference>
<sequence length="319" mass="36233">MEDKMVSAISNSRLGILVEDSSSDTEINSWQSKKRQRDILSAPLKIFKGVVLQKNGTWGAQIYNSGQRFWLGTFQTQKEAAMAYDIVAIKLNRDSYCNFTPTILGMREKIFQSYHSFEDILKMIKDGTYQSIFMDFITIQSFQMQNEAKGIIDISGVLFQPLFHKELTPSDVGKLNRCVIPKKHAMAHFPPVANIRSGGDSNGGNRSAVQLTLQDKNLKTWNFTYCYWKSSQSFVITKGWYKFVREKGLKEKDVIVFYGSEGGGMLIMNHVKCVADERNGRDSTKQPGVNGKMEDGSDGDAMMEREMKKRFKLFGVEIN</sequence>
<evidence type="ECO:0000256" key="5">
    <source>
        <dbReference type="ARBA" id="ARBA00023163"/>
    </source>
</evidence>
<dbReference type="PROSITE" id="PS51032">
    <property type="entry name" value="AP2_ERF"/>
    <property type="match status" value="1"/>
</dbReference>
<comment type="subcellular location">
    <subcellularLocation>
        <location evidence="1">Nucleus</location>
    </subcellularLocation>
</comment>
<dbReference type="GO" id="GO:0005634">
    <property type="term" value="C:nucleus"/>
    <property type="evidence" value="ECO:0007669"/>
    <property type="project" value="UniProtKB-SubCell"/>
</dbReference>
<feature type="domain" description="TF-B3" evidence="8">
    <location>
        <begin position="163"/>
        <end position="274"/>
    </location>
</feature>
<dbReference type="SMART" id="SM01019">
    <property type="entry name" value="B3"/>
    <property type="match status" value="1"/>
</dbReference>
<protein>
    <submittedName>
        <fullName evidence="10">Uncharacterized protein</fullName>
    </submittedName>
</protein>
<dbReference type="PANTHER" id="PTHR31140:SF58">
    <property type="entry name" value="DNA-BINDING PROTEIN RAV1"/>
    <property type="match status" value="1"/>
</dbReference>
<dbReference type="SMART" id="SM00380">
    <property type="entry name" value="AP2"/>
    <property type="match status" value="1"/>
</dbReference>
<organism evidence="10 11">
    <name type="scientific">Liquidambar formosana</name>
    <name type="common">Formosan gum</name>
    <dbReference type="NCBI Taxonomy" id="63359"/>
    <lineage>
        <taxon>Eukaryota</taxon>
        <taxon>Viridiplantae</taxon>
        <taxon>Streptophyta</taxon>
        <taxon>Embryophyta</taxon>
        <taxon>Tracheophyta</taxon>
        <taxon>Spermatophyta</taxon>
        <taxon>Magnoliopsida</taxon>
        <taxon>eudicotyledons</taxon>
        <taxon>Gunneridae</taxon>
        <taxon>Pentapetalae</taxon>
        <taxon>Saxifragales</taxon>
        <taxon>Altingiaceae</taxon>
        <taxon>Liquidambar</taxon>
    </lineage>
</organism>
<keyword evidence="5" id="KW-0804">Transcription</keyword>
<keyword evidence="6" id="KW-0539">Nucleus</keyword>
<feature type="domain" description="AP2/ERF" evidence="9">
    <location>
        <begin position="46"/>
        <end position="101"/>
    </location>
</feature>
<dbReference type="Pfam" id="PF02362">
    <property type="entry name" value="B3"/>
    <property type="match status" value="1"/>
</dbReference>
<dbReference type="SUPFAM" id="SSF54171">
    <property type="entry name" value="DNA-binding domain"/>
    <property type="match status" value="1"/>
</dbReference>
<dbReference type="CDD" id="cd00018">
    <property type="entry name" value="AP2"/>
    <property type="match status" value="1"/>
</dbReference>
<evidence type="ECO:0000256" key="7">
    <source>
        <dbReference type="SAM" id="MobiDB-lite"/>
    </source>
</evidence>
<evidence type="ECO:0000256" key="4">
    <source>
        <dbReference type="ARBA" id="ARBA00023125"/>
    </source>
</evidence>
<dbReference type="InterPro" id="IPR016177">
    <property type="entry name" value="DNA-bd_dom_sf"/>
</dbReference>
<gene>
    <name evidence="10" type="ORF">L1049_021911</name>
</gene>
<dbReference type="PROSITE" id="PS50863">
    <property type="entry name" value="B3"/>
    <property type="match status" value="1"/>
</dbReference>
<keyword evidence="4" id="KW-0238">DNA-binding</keyword>
<name>A0AAP0WQB6_LIQFO</name>
<accession>A0AAP0WQB6</accession>
<keyword evidence="3" id="KW-0805">Transcription regulation</keyword>
<comment type="caution">
    <text evidence="10">The sequence shown here is derived from an EMBL/GenBank/DDBJ whole genome shotgun (WGS) entry which is preliminary data.</text>
</comment>
<proteinExistence type="inferred from homology"/>
<evidence type="ECO:0000256" key="1">
    <source>
        <dbReference type="ARBA" id="ARBA00004123"/>
    </source>
</evidence>
<dbReference type="InterPro" id="IPR015300">
    <property type="entry name" value="DNA-bd_pseudobarrel_sf"/>
</dbReference>
<reference evidence="10 11" key="1">
    <citation type="journal article" date="2024" name="Plant J.">
        <title>Genome sequences and population genomics reveal climatic adaptation and genomic divergence between two closely related sweetgum species.</title>
        <authorList>
            <person name="Xu W.Q."/>
            <person name="Ren C.Q."/>
            <person name="Zhang X.Y."/>
            <person name="Comes H.P."/>
            <person name="Liu X.H."/>
            <person name="Li Y.G."/>
            <person name="Kettle C.J."/>
            <person name="Jalonen R."/>
            <person name="Gaisberger H."/>
            <person name="Ma Y.Z."/>
            <person name="Qiu Y.X."/>
        </authorList>
    </citation>
    <scope>NUCLEOTIDE SEQUENCE [LARGE SCALE GENOMIC DNA]</scope>
    <source>
        <strain evidence="10">Hangzhou</strain>
    </source>
</reference>
<dbReference type="Gene3D" id="2.40.330.10">
    <property type="entry name" value="DNA-binding pseudobarrel domain"/>
    <property type="match status" value="1"/>
</dbReference>
<dbReference type="Gene3D" id="3.30.730.10">
    <property type="entry name" value="AP2/ERF domain"/>
    <property type="match status" value="1"/>
</dbReference>
<comment type="similarity">
    <text evidence="2">Belongs to the AP2/ERF transcription factor family. RAV subfamily.</text>
</comment>
<dbReference type="InterPro" id="IPR001471">
    <property type="entry name" value="AP2/ERF_dom"/>
</dbReference>
<dbReference type="InterPro" id="IPR036955">
    <property type="entry name" value="AP2/ERF_dom_sf"/>
</dbReference>
<evidence type="ECO:0000259" key="8">
    <source>
        <dbReference type="PROSITE" id="PS50863"/>
    </source>
</evidence>
<dbReference type="InterPro" id="IPR044800">
    <property type="entry name" value="LEC2-like"/>
</dbReference>